<feature type="transmembrane region" description="Helical" evidence="1">
    <location>
        <begin position="70"/>
        <end position="90"/>
    </location>
</feature>
<dbReference type="EMBL" id="VLTN01000005">
    <property type="protein sequence ID" value="KAA0155915.1"/>
    <property type="molecule type" value="Genomic_DNA"/>
</dbReference>
<evidence type="ECO:0000313" key="7">
    <source>
        <dbReference type="Proteomes" id="UP000323011"/>
    </source>
</evidence>
<evidence type="ECO:0000313" key="2">
    <source>
        <dbReference type="EMBL" id="KAA0155915.1"/>
    </source>
</evidence>
<proteinExistence type="predicted"/>
<dbReference type="Proteomes" id="UP000325113">
    <property type="component" value="Unassembled WGS sequence"/>
</dbReference>
<evidence type="ECO:0000313" key="9">
    <source>
        <dbReference type="Proteomes" id="UP000325113"/>
    </source>
</evidence>
<comment type="caution">
    <text evidence="2">The sequence shown here is derived from an EMBL/GenBank/DDBJ whole genome shotgun (WGS) entry which is preliminary data.</text>
</comment>
<sequence length="172" mass="18018">MPRAISGWTFLCCGWLPGLLIKVVPPSLAIIATTVLLHSRQLASIIYSLCVLLAALDVPNAIKQRSNCRIALSLIVIVVCMLVAFIYGAANLQADADVGCSDADNVATCQSVNSASGAILIIIGIAEAIASGTIIFALPAIQVFIAEQVPRLGRACLSCCLPERCSRPAPED</sequence>
<dbReference type="EMBL" id="VLTL01000004">
    <property type="protein sequence ID" value="KAA0171876.1"/>
    <property type="molecule type" value="Genomic_DNA"/>
</dbReference>
<evidence type="ECO:0000313" key="8">
    <source>
        <dbReference type="Proteomes" id="UP000324907"/>
    </source>
</evidence>
<name>A0A5A8CS30_CAFRO</name>
<keyword evidence="1" id="KW-1133">Transmembrane helix</keyword>
<keyword evidence="7" id="KW-1185">Reference proteome</keyword>
<feature type="transmembrane region" description="Helical" evidence="1">
    <location>
        <begin position="118"/>
        <end position="145"/>
    </location>
</feature>
<protein>
    <submittedName>
        <fullName evidence="2">Uncharacterized protein</fullName>
    </submittedName>
</protein>
<dbReference type="EMBL" id="VLTM01000064">
    <property type="protein sequence ID" value="KAA0158656.1"/>
    <property type="molecule type" value="Genomic_DNA"/>
</dbReference>
<dbReference type="Proteomes" id="UP000324907">
    <property type="component" value="Unassembled WGS sequence"/>
</dbReference>
<keyword evidence="1" id="KW-0472">Membrane</keyword>
<reference evidence="6 7" key="1">
    <citation type="submission" date="2019-07" db="EMBL/GenBank/DDBJ databases">
        <title>Genomes of Cafeteria roenbergensis.</title>
        <authorList>
            <person name="Fischer M.G."/>
            <person name="Hackl T."/>
            <person name="Roman M."/>
        </authorList>
    </citation>
    <scope>NUCLEOTIDE SEQUENCE [LARGE SCALE GENOMIC DNA]</scope>
    <source>
        <strain evidence="2 7">BVI</strain>
        <strain evidence="3 9">Cflag</strain>
        <strain evidence="5 6">E4-10P</strain>
        <strain evidence="4 8">RCC970-E3</strain>
    </source>
</reference>
<evidence type="ECO:0000313" key="6">
    <source>
        <dbReference type="Proteomes" id="UP000322899"/>
    </source>
</evidence>
<evidence type="ECO:0000313" key="5">
    <source>
        <dbReference type="EMBL" id="KAA0178353.1"/>
    </source>
</evidence>
<evidence type="ECO:0000313" key="3">
    <source>
        <dbReference type="EMBL" id="KAA0158656.1"/>
    </source>
</evidence>
<keyword evidence="1" id="KW-0812">Transmembrane</keyword>
<gene>
    <name evidence="5" type="ORF">FNF27_00203</name>
    <name evidence="4" type="ORF">FNF28_00511</name>
    <name evidence="2" type="ORF">FNF29_01334</name>
    <name evidence="3" type="ORF">FNF31_05303</name>
</gene>
<evidence type="ECO:0000256" key="1">
    <source>
        <dbReference type="SAM" id="Phobius"/>
    </source>
</evidence>
<dbReference type="AlphaFoldDB" id="A0A5A8CS30"/>
<dbReference type="Proteomes" id="UP000323011">
    <property type="component" value="Unassembled WGS sequence"/>
</dbReference>
<dbReference type="Proteomes" id="UP000322899">
    <property type="component" value="Unassembled WGS sequence"/>
</dbReference>
<dbReference type="EMBL" id="VLTO01000001">
    <property type="protein sequence ID" value="KAA0178353.1"/>
    <property type="molecule type" value="Genomic_DNA"/>
</dbReference>
<accession>A0A5A8CS30</accession>
<organism evidence="2 7">
    <name type="scientific">Cafeteria roenbergensis</name>
    <name type="common">Marine flagellate</name>
    <dbReference type="NCBI Taxonomy" id="33653"/>
    <lineage>
        <taxon>Eukaryota</taxon>
        <taxon>Sar</taxon>
        <taxon>Stramenopiles</taxon>
        <taxon>Bigyra</taxon>
        <taxon>Opalozoa</taxon>
        <taxon>Bicosoecida</taxon>
        <taxon>Cafeteriaceae</taxon>
        <taxon>Cafeteria</taxon>
    </lineage>
</organism>
<evidence type="ECO:0000313" key="4">
    <source>
        <dbReference type="EMBL" id="KAA0171876.1"/>
    </source>
</evidence>